<protein>
    <recommendedName>
        <fullName evidence="1">PB1 domain-containing protein</fullName>
    </recommendedName>
</protein>
<evidence type="ECO:0000313" key="3">
    <source>
        <dbReference type="Proteomes" id="UP001187471"/>
    </source>
</evidence>
<reference evidence="2" key="1">
    <citation type="submission" date="2022-12" db="EMBL/GenBank/DDBJ databases">
        <title>Draft genome assemblies for two species of Escallonia (Escalloniales).</title>
        <authorList>
            <person name="Chanderbali A."/>
            <person name="Dervinis C."/>
            <person name="Anghel I."/>
            <person name="Soltis D."/>
            <person name="Soltis P."/>
            <person name="Zapata F."/>
        </authorList>
    </citation>
    <scope>NUCLEOTIDE SEQUENCE</scope>
    <source>
        <strain evidence="2">UCBG92.1500</strain>
        <tissue evidence="2">Leaf</tissue>
    </source>
</reference>
<dbReference type="EMBL" id="JAVXUO010000708">
    <property type="protein sequence ID" value="KAK2989748.1"/>
    <property type="molecule type" value="Genomic_DNA"/>
</dbReference>
<organism evidence="2 3">
    <name type="scientific">Escallonia rubra</name>
    <dbReference type="NCBI Taxonomy" id="112253"/>
    <lineage>
        <taxon>Eukaryota</taxon>
        <taxon>Viridiplantae</taxon>
        <taxon>Streptophyta</taxon>
        <taxon>Embryophyta</taxon>
        <taxon>Tracheophyta</taxon>
        <taxon>Spermatophyta</taxon>
        <taxon>Magnoliopsida</taxon>
        <taxon>eudicotyledons</taxon>
        <taxon>Gunneridae</taxon>
        <taxon>Pentapetalae</taxon>
        <taxon>asterids</taxon>
        <taxon>campanulids</taxon>
        <taxon>Escalloniales</taxon>
        <taxon>Escalloniaceae</taxon>
        <taxon>Escallonia</taxon>
    </lineage>
</organism>
<dbReference type="Pfam" id="PF00564">
    <property type="entry name" value="PB1"/>
    <property type="match status" value="1"/>
</dbReference>
<name>A0AA88RHI3_9ASTE</name>
<dbReference type="PANTHER" id="PTHR31066">
    <property type="entry name" value="OS05G0427100 PROTEIN-RELATED"/>
    <property type="match status" value="1"/>
</dbReference>
<accession>A0AA88RHI3</accession>
<dbReference type="CDD" id="cd06410">
    <property type="entry name" value="PB1_UP2"/>
    <property type="match status" value="1"/>
</dbReference>
<keyword evidence="3" id="KW-1185">Reference proteome</keyword>
<proteinExistence type="predicted"/>
<dbReference type="Gene3D" id="3.10.20.90">
    <property type="entry name" value="Phosphatidylinositol 3-kinase Catalytic Subunit, Chain A, domain 1"/>
    <property type="match status" value="1"/>
</dbReference>
<comment type="caution">
    <text evidence="2">The sequence shown here is derived from an EMBL/GenBank/DDBJ whole genome shotgun (WGS) entry which is preliminary data.</text>
</comment>
<dbReference type="SUPFAM" id="SSF54277">
    <property type="entry name" value="CAD &amp; PB1 domains"/>
    <property type="match status" value="1"/>
</dbReference>
<sequence>MTRASDSDTGNAVKFLYSYGGKILPRKTDGELRYVGGYTRVLSVDRAVSFAELLVKFGELCGSSMSLRCKLPSEDLDVQVSITCGADLAAVMEEYDRASAAARKEVKIRAILFPVKLLKKVSPHASLVSSADSSPKKPPRYPVAGSCPQTAAYRFCGRDSSPVVGVPVQRDACNFRQCGQGLFGHSHLVPYRSQLR</sequence>
<dbReference type="InterPro" id="IPR053198">
    <property type="entry name" value="Gynoecium_Dev_Regulator"/>
</dbReference>
<evidence type="ECO:0000259" key="1">
    <source>
        <dbReference type="SMART" id="SM00666"/>
    </source>
</evidence>
<gene>
    <name evidence="2" type="ORF">RJ640_030241</name>
</gene>
<feature type="domain" description="PB1" evidence="1">
    <location>
        <begin position="27"/>
        <end position="115"/>
    </location>
</feature>
<dbReference type="PANTHER" id="PTHR31066:SF74">
    <property type="entry name" value="PB1 DOMAIN-CONTAINING PROTEIN"/>
    <property type="match status" value="1"/>
</dbReference>
<dbReference type="Proteomes" id="UP001187471">
    <property type="component" value="Unassembled WGS sequence"/>
</dbReference>
<evidence type="ECO:0000313" key="2">
    <source>
        <dbReference type="EMBL" id="KAK2989748.1"/>
    </source>
</evidence>
<dbReference type="SMART" id="SM00666">
    <property type="entry name" value="PB1"/>
    <property type="match status" value="1"/>
</dbReference>
<dbReference type="InterPro" id="IPR000270">
    <property type="entry name" value="PB1_dom"/>
</dbReference>
<dbReference type="AlphaFoldDB" id="A0AA88RHI3"/>